<evidence type="ECO:0000313" key="4">
    <source>
        <dbReference type="EMBL" id="GHJ84423.1"/>
    </source>
</evidence>
<proteinExistence type="predicted"/>
<comment type="caution">
    <text evidence="4">The sequence shown here is derived from an EMBL/GenBank/DDBJ whole genome shotgun (WGS) entry which is preliminary data.</text>
</comment>
<feature type="region of interest" description="Disordered" evidence="2">
    <location>
        <begin position="349"/>
        <end position="389"/>
    </location>
</feature>
<feature type="domain" description="C3H1-type" evidence="3">
    <location>
        <begin position="925"/>
        <end position="954"/>
    </location>
</feature>
<feature type="compositionally biased region" description="Basic and acidic residues" evidence="2">
    <location>
        <begin position="794"/>
        <end position="804"/>
    </location>
</feature>
<dbReference type="InterPro" id="IPR057683">
    <property type="entry name" value="DUF7923"/>
</dbReference>
<keyword evidence="1" id="KW-0862">Zinc</keyword>
<evidence type="ECO:0000313" key="5">
    <source>
        <dbReference type="Proteomes" id="UP000620104"/>
    </source>
</evidence>
<feature type="region of interest" description="Disordered" evidence="2">
    <location>
        <begin position="792"/>
        <end position="835"/>
    </location>
</feature>
<keyword evidence="5" id="KW-1185">Reference proteome</keyword>
<protein>
    <recommendedName>
        <fullName evidence="3">C3H1-type domain-containing protein</fullName>
    </recommendedName>
</protein>
<evidence type="ECO:0000259" key="3">
    <source>
        <dbReference type="PROSITE" id="PS50103"/>
    </source>
</evidence>
<gene>
    <name evidence="4" type="ORF">NliqN6_0825</name>
</gene>
<dbReference type="OrthoDB" id="2270193at2759"/>
<dbReference type="EMBL" id="BLZA01000007">
    <property type="protein sequence ID" value="GHJ84423.1"/>
    <property type="molecule type" value="Genomic_DNA"/>
</dbReference>
<dbReference type="PANTHER" id="PTHR37543">
    <property type="entry name" value="CCCH ZINC FINGER DNA BINDING PROTEIN (AFU_ORTHOLOGUE AFUA_5G12760)"/>
    <property type="match status" value="1"/>
</dbReference>
<reference evidence="4" key="1">
    <citation type="submission" date="2020-07" db="EMBL/GenBank/DDBJ databases">
        <title>Draft Genome Sequence of a Deep-Sea Yeast, Naganishia (Cryptococcus) liquefaciens strain N6.</title>
        <authorList>
            <person name="Han Y.W."/>
            <person name="Kajitani R."/>
            <person name="Morimoto H."/>
            <person name="Parhat M."/>
            <person name="Tsubouchi H."/>
            <person name="Bakenova O."/>
            <person name="Ogata M."/>
            <person name="Argunhan B."/>
            <person name="Aoki R."/>
            <person name="Kajiwara S."/>
            <person name="Itoh T."/>
            <person name="Iwasaki H."/>
        </authorList>
    </citation>
    <scope>NUCLEOTIDE SEQUENCE</scope>
    <source>
        <strain evidence="4">N6</strain>
    </source>
</reference>
<dbReference type="Pfam" id="PF25540">
    <property type="entry name" value="DUF7923"/>
    <property type="match status" value="1"/>
</dbReference>
<dbReference type="GO" id="GO:0008270">
    <property type="term" value="F:zinc ion binding"/>
    <property type="evidence" value="ECO:0007669"/>
    <property type="project" value="UniProtKB-KW"/>
</dbReference>
<name>A0A8H3TP92_9TREE</name>
<dbReference type="Proteomes" id="UP000620104">
    <property type="component" value="Unassembled WGS sequence"/>
</dbReference>
<keyword evidence="1" id="KW-0479">Metal-binding</keyword>
<dbReference type="PROSITE" id="PS50103">
    <property type="entry name" value="ZF_C3H1"/>
    <property type="match status" value="1"/>
</dbReference>
<dbReference type="AlphaFoldDB" id="A0A8H3TP92"/>
<feature type="zinc finger region" description="C3H1-type" evidence="1">
    <location>
        <begin position="925"/>
        <end position="954"/>
    </location>
</feature>
<feature type="region of interest" description="Disordered" evidence="2">
    <location>
        <begin position="286"/>
        <end position="305"/>
    </location>
</feature>
<dbReference type="InterPro" id="IPR000571">
    <property type="entry name" value="Znf_CCCH"/>
</dbReference>
<dbReference type="PANTHER" id="PTHR37543:SF1">
    <property type="entry name" value="CCCH ZINC FINGER DNA BINDING PROTEIN (AFU_ORTHOLOGUE AFUA_5G12760)"/>
    <property type="match status" value="1"/>
</dbReference>
<organism evidence="4 5">
    <name type="scientific">Naganishia liquefaciens</name>
    <dbReference type="NCBI Taxonomy" id="104408"/>
    <lineage>
        <taxon>Eukaryota</taxon>
        <taxon>Fungi</taxon>
        <taxon>Dikarya</taxon>
        <taxon>Basidiomycota</taxon>
        <taxon>Agaricomycotina</taxon>
        <taxon>Tremellomycetes</taxon>
        <taxon>Filobasidiales</taxon>
        <taxon>Filobasidiaceae</taxon>
        <taxon>Naganishia</taxon>
    </lineage>
</organism>
<keyword evidence="1" id="KW-0863">Zinc-finger</keyword>
<evidence type="ECO:0000256" key="1">
    <source>
        <dbReference type="PROSITE-ProRule" id="PRU00723"/>
    </source>
</evidence>
<evidence type="ECO:0000256" key="2">
    <source>
        <dbReference type="SAM" id="MobiDB-lite"/>
    </source>
</evidence>
<accession>A0A8H3TP92</accession>
<sequence>MFANAASPTSGLDSRRHSTTSPFCFSSHDTLAPFTDASCPGLCSPLTSGVTHAPVSPSCSGQGYSILPLEPSPGGHPFTPSPSAGLQALSRVEMGLIGHYKNSNVRPLTTTSHLFNCNPGTYSDASPPTPVSYGLQTPEGSTQQTRLISRKESWPSLTDAVSGKRTMITSGPLAPASDAIDALNQYSPLRGDAKFFTPRPNAYQQPSYLGLTRMQDGSQDRRDSVGCGMPMPRTQTRSVAPADFTLGNGPGQGNTDEEDGMYHLLPAFSPFDDEDIVLADTRSETTFSTLAPPPGLAPRPGSTQRHATSHAIFSPCFAGDGGGRPRSMRASHRTSASIASIWSTETSTQLAPFSHSPALPETTLDSNGEKRSGMVSPFDSLRLGSKTPEGTALQGIWDEKAIKQISRLPQQSFRHTAQDSPSLLHCGGPAATIGANEGYIPSTMSQSDPGLPVDGTHRPELPGEASTAISSRPGLPLVGSIAGIAAYSNDLLSIQEIEKKMSHLREQSSGLAGELIHQAAKIQTARLELEKQLAQVAIERGPQDTDGVNSESQVDRVILPTGGSPPMATAARMRGIVPVLLEGSADLFHISAVRQGAAGGKQIAFQLMSRIEDEFKNVADASEGSLHIMVHVLISFKAERNHRRETWITKEDAKRCLLQTGTIGADKLLDDFLQGFWYNTQFCSIVWCEDQDQSRDRLLRYFGLFWKTMMCSCIVLAINEHLGFEDVQSFVDASEGGKLRIHLCNPNMMALEKTSVTFSHFSVPGIFISQSSLQVTIGDSNGEPQLPSALGERAVSEEDYRQPDSDDESWTDGHSTSTFHGSEATPASPLSGDAACAEDTLNDLSDAFTPVTPRHRRQGTASKLGVRLAVVSSSDFEKIHKHAITSDKQRPSKYHRAAISLKAAAVPNTAGTATYKEVDYQNMKKLNPRPCHKHYLAVTGCPNKDRCNFGHHYQLTQSELLACWFTPVQGPHGIQNRRRRAK</sequence>